<reference evidence="12" key="1">
    <citation type="journal article" date="2019" name="Int. J. Syst. Evol. Microbiol.">
        <title>The Global Catalogue of Microorganisms (GCM) 10K type strain sequencing project: providing services to taxonomists for standard genome sequencing and annotation.</title>
        <authorList>
            <consortium name="The Broad Institute Genomics Platform"/>
            <consortium name="The Broad Institute Genome Sequencing Center for Infectious Disease"/>
            <person name="Wu L."/>
            <person name="Ma J."/>
        </authorList>
    </citation>
    <scope>NUCLEOTIDE SEQUENCE [LARGE SCALE GENOMIC DNA]</scope>
    <source>
        <strain evidence="12">IBRC-M 10813</strain>
    </source>
</reference>
<dbReference type="Proteomes" id="UP001595843">
    <property type="component" value="Unassembled WGS sequence"/>
</dbReference>
<comment type="subcellular location">
    <subcellularLocation>
        <location evidence="9">Cytoplasm</location>
    </subcellularLocation>
</comment>
<dbReference type="RefSeq" id="WP_380703984.1">
    <property type="nucleotide sequence ID" value="NZ_JBHSAP010000009.1"/>
</dbReference>
<dbReference type="NCBIfam" id="TIGR00539">
    <property type="entry name" value="hemN_rel"/>
    <property type="match status" value="1"/>
</dbReference>
<keyword evidence="4 9" id="KW-0949">S-adenosyl-L-methionine</keyword>
<dbReference type="Pfam" id="PF04055">
    <property type="entry name" value="Radical_SAM"/>
    <property type="match status" value="1"/>
</dbReference>
<keyword evidence="8 9" id="KW-0143">Chaperone</keyword>
<organism evidence="11 12">
    <name type="scientific">Salinithrix halophila</name>
    <dbReference type="NCBI Taxonomy" id="1485204"/>
    <lineage>
        <taxon>Bacteria</taxon>
        <taxon>Bacillati</taxon>
        <taxon>Bacillota</taxon>
        <taxon>Bacilli</taxon>
        <taxon>Bacillales</taxon>
        <taxon>Thermoactinomycetaceae</taxon>
        <taxon>Salinithrix</taxon>
    </lineage>
</organism>
<evidence type="ECO:0000313" key="11">
    <source>
        <dbReference type="EMBL" id="MFC4076756.1"/>
    </source>
</evidence>
<keyword evidence="3 9" id="KW-0349">Heme</keyword>
<dbReference type="InterPro" id="IPR010723">
    <property type="entry name" value="HemN_C"/>
</dbReference>
<gene>
    <name evidence="11" type="primary">hemW</name>
    <name evidence="11" type="ORF">ACFOUO_08030</name>
</gene>
<dbReference type="EMBL" id="JBHSAP010000009">
    <property type="protein sequence ID" value="MFC4076756.1"/>
    <property type="molecule type" value="Genomic_DNA"/>
</dbReference>
<dbReference type="InterPro" id="IPR013785">
    <property type="entry name" value="Aldolase_TIM"/>
</dbReference>
<evidence type="ECO:0000256" key="3">
    <source>
        <dbReference type="ARBA" id="ARBA00022617"/>
    </source>
</evidence>
<evidence type="ECO:0000313" key="12">
    <source>
        <dbReference type="Proteomes" id="UP001595843"/>
    </source>
</evidence>
<evidence type="ECO:0000256" key="7">
    <source>
        <dbReference type="ARBA" id="ARBA00023014"/>
    </source>
</evidence>
<evidence type="ECO:0000256" key="8">
    <source>
        <dbReference type="ARBA" id="ARBA00023186"/>
    </source>
</evidence>
<sequence>MLHDIPRSVYIHIPFCSHKCHYCDFTAYVVGGQPVDDYLDALEREMAHTTAEIPPQEIETIFIGGGTPTILTPAQMERLLESIQRFFPRWTADLEFTVEANPGTTDADKLTVMIAGGVNRLSFGAQTFRPDLLAEIGRVHSVADIGRSVDQARAAGIDNLSLDLMFGLPKQTPADMEEAIRQGLALSPDHFSVYSLKVEEGTLFHTKLLQGRLPLPSEDDELAMYQLTRARLSAAGYVQYEVSNFARRGFESRHNSTYWKNHPYYGFGAGAHGYAGGIRHMNVKGVGDYIRRSRTGRPTVETLEVPFHEAMENEMILGLRLAEGVGKMPFYRRFGYRLEDVFGPVLEKLEQQGMLVREEERWRLTDKGLLFGNEVFASFLGEARIDGVCR</sequence>
<accession>A0ABV8JDB8</accession>
<name>A0ABV8JDB8_9BACL</name>
<dbReference type="SFLD" id="SFLDF00562">
    <property type="entry name" value="HemN-like__clustered_with_heat"/>
    <property type="match status" value="1"/>
</dbReference>
<feature type="domain" description="Radical SAM core" evidence="10">
    <location>
        <begin position="1"/>
        <end position="238"/>
    </location>
</feature>
<dbReference type="InterPro" id="IPR007197">
    <property type="entry name" value="rSAM"/>
</dbReference>
<dbReference type="InterPro" id="IPR006638">
    <property type="entry name" value="Elp3/MiaA/NifB-like_rSAM"/>
</dbReference>
<evidence type="ECO:0000259" key="10">
    <source>
        <dbReference type="PROSITE" id="PS51918"/>
    </source>
</evidence>
<dbReference type="PANTHER" id="PTHR13932:SF5">
    <property type="entry name" value="RADICAL S-ADENOSYL METHIONINE DOMAIN-CONTAINING PROTEIN 1, MITOCHONDRIAL"/>
    <property type="match status" value="1"/>
</dbReference>
<dbReference type="InterPro" id="IPR034505">
    <property type="entry name" value="Coproporphyrinogen-III_oxidase"/>
</dbReference>
<dbReference type="PROSITE" id="PS51918">
    <property type="entry name" value="RADICAL_SAM"/>
    <property type="match status" value="1"/>
</dbReference>
<keyword evidence="7 9" id="KW-0411">Iron-sulfur</keyword>
<dbReference type="SFLD" id="SFLDG01065">
    <property type="entry name" value="anaerobic_coproporphyrinogen-I"/>
    <property type="match status" value="1"/>
</dbReference>
<comment type="function">
    <text evidence="9">Probably acts as a heme chaperone, transferring heme to an unknown acceptor. Binds one molecule of heme per monomer, possibly covalently. Binds 1 [4Fe-4S] cluster. The cluster is coordinated with 3 cysteines and an exchangeable S-adenosyl-L-methionine.</text>
</comment>
<evidence type="ECO:0000256" key="4">
    <source>
        <dbReference type="ARBA" id="ARBA00022691"/>
    </source>
</evidence>
<evidence type="ECO:0000256" key="5">
    <source>
        <dbReference type="ARBA" id="ARBA00022723"/>
    </source>
</evidence>
<dbReference type="Pfam" id="PF06969">
    <property type="entry name" value="HemN_C"/>
    <property type="match status" value="1"/>
</dbReference>
<dbReference type="PANTHER" id="PTHR13932">
    <property type="entry name" value="COPROPORPHYRINIGEN III OXIDASE"/>
    <property type="match status" value="1"/>
</dbReference>
<keyword evidence="9" id="KW-0004">4Fe-4S</keyword>
<comment type="caution">
    <text evidence="11">The sequence shown here is derived from an EMBL/GenBank/DDBJ whole genome shotgun (WGS) entry which is preliminary data.</text>
</comment>
<dbReference type="InterPro" id="IPR058240">
    <property type="entry name" value="rSAM_sf"/>
</dbReference>
<evidence type="ECO:0000256" key="2">
    <source>
        <dbReference type="ARBA" id="ARBA00017228"/>
    </source>
</evidence>
<dbReference type="CDD" id="cd01335">
    <property type="entry name" value="Radical_SAM"/>
    <property type="match status" value="1"/>
</dbReference>
<proteinExistence type="inferred from homology"/>
<keyword evidence="6 9" id="KW-0408">Iron</keyword>
<protein>
    <recommendedName>
        <fullName evidence="2 9">Heme chaperone HemW</fullName>
    </recommendedName>
</protein>
<keyword evidence="9" id="KW-0963">Cytoplasm</keyword>
<keyword evidence="12" id="KW-1185">Reference proteome</keyword>
<dbReference type="SFLD" id="SFLDG01082">
    <property type="entry name" value="B12-binding_domain_containing"/>
    <property type="match status" value="1"/>
</dbReference>
<comment type="similarity">
    <text evidence="1">Belongs to the anaerobic coproporphyrinogen-III oxidase family. HemW subfamily.</text>
</comment>
<dbReference type="SFLD" id="SFLDF00288">
    <property type="entry name" value="HemN-like__clustered_with_nucl"/>
    <property type="match status" value="1"/>
</dbReference>
<dbReference type="Gene3D" id="3.20.20.70">
    <property type="entry name" value="Aldolase class I"/>
    <property type="match status" value="1"/>
</dbReference>
<dbReference type="InterPro" id="IPR004559">
    <property type="entry name" value="HemW-like"/>
</dbReference>
<dbReference type="SUPFAM" id="SSF102114">
    <property type="entry name" value="Radical SAM enzymes"/>
    <property type="match status" value="1"/>
</dbReference>
<evidence type="ECO:0000256" key="1">
    <source>
        <dbReference type="ARBA" id="ARBA00006100"/>
    </source>
</evidence>
<evidence type="ECO:0000256" key="9">
    <source>
        <dbReference type="RuleBase" id="RU364116"/>
    </source>
</evidence>
<evidence type="ECO:0000256" key="6">
    <source>
        <dbReference type="ARBA" id="ARBA00023004"/>
    </source>
</evidence>
<keyword evidence="5 9" id="KW-0479">Metal-binding</keyword>
<dbReference type="SMART" id="SM00729">
    <property type="entry name" value="Elp3"/>
    <property type="match status" value="1"/>
</dbReference>
<dbReference type="SFLD" id="SFLDS00029">
    <property type="entry name" value="Radical_SAM"/>
    <property type="match status" value="1"/>
</dbReference>